<dbReference type="AlphaFoldDB" id="A0A645BRL7"/>
<accession>A0A645BRL7</accession>
<protein>
    <submittedName>
        <fullName evidence="1">Uncharacterized protein</fullName>
    </submittedName>
</protein>
<reference evidence="1" key="1">
    <citation type="submission" date="2019-08" db="EMBL/GenBank/DDBJ databases">
        <authorList>
            <person name="Kucharzyk K."/>
            <person name="Murdoch R.W."/>
            <person name="Higgins S."/>
            <person name="Loffler F."/>
        </authorList>
    </citation>
    <scope>NUCLEOTIDE SEQUENCE</scope>
</reference>
<proteinExistence type="predicted"/>
<evidence type="ECO:0000313" key="1">
    <source>
        <dbReference type="EMBL" id="MPM68069.1"/>
    </source>
</evidence>
<gene>
    <name evidence="1" type="ORF">SDC9_114995</name>
</gene>
<name>A0A645BRL7_9ZZZZ</name>
<organism evidence="1">
    <name type="scientific">bioreactor metagenome</name>
    <dbReference type="NCBI Taxonomy" id="1076179"/>
    <lineage>
        <taxon>unclassified sequences</taxon>
        <taxon>metagenomes</taxon>
        <taxon>ecological metagenomes</taxon>
    </lineage>
</organism>
<sequence>MMFFHGIGHIIHVTQHFLVFLNVGRHFILYHPVFSRCFQTEITRNAGFEHPFDTVVVQIFITCNFFYPFEALDIAFEHAFQITINHHIFQTN</sequence>
<comment type="caution">
    <text evidence="1">The sequence shown here is derived from an EMBL/GenBank/DDBJ whole genome shotgun (WGS) entry which is preliminary data.</text>
</comment>
<dbReference type="EMBL" id="VSSQ01022042">
    <property type="protein sequence ID" value="MPM68069.1"/>
    <property type="molecule type" value="Genomic_DNA"/>
</dbReference>